<dbReference type="RefSeq" id="WP_050105318.1">
    <property type="nucleotide sequence ID" value="NZ_CP033711.1"/>
</dbReference>
<proteinExistence type="predicted"/>
<dbReference type="EMBL" id="CP033713">
    <property type="protein sequence ID" value="AYW90248.1"/>
    <property type="molecule type" value="Genomic_DNA"/>
</dbReference>
<gene>
    <name evidence="1" type="ORF">EGX47_02095</name>
    <name evidence="2" type="ORF">EGX47_16890</name>
</gene>
<dbReference type="EMBL" id="CP033713">
    <property type="protein sequence ID" value="AYW92809.1"/>
    <property type="molecule type" value="Genomic_DNA"/>
</dbReference>
<keyword evidence="3" id="KW-1185">Reference proteome</keyword>
<accession>A0ABM7ACY8</accession>
<evidence type="ECO:0000313" key="1">
    <source>
        <dbReference type="EMBL" id="AYW90248.1"/>
    </source>
</evidence>
<dbReference type="Proteomes" id="UP000268669">
    <property type="component" value="Chromosome"/>
</dbReference>
<evidence type="ECO:0000313" key="3">
    <source>
        <dbReference type="Proteomes" id="UP000268669"/>
    </source>
</evidence>
<reference evidence="1 3" key="1">
    <citation type="submission" date="2018-11" db="EMBL/GenBank/DDBJ databases">
        <title>FDA dAtabase for Regulatory Grade micrObial Sequences (FDA-ARGOS): Supporting development and validation of Infectious Disease Dx tests.</title>
        <authorList>
            <person name="Bliska J."/>
            <person name="Cleland M.-M."/>
            <person name="Tallon L."/>
            <person name="Sadzewicz L."/>
            <person name="Zhao X."/>
            <person name="Vavikolanu K."/>
            <person name="Mehta A."/>
            <person name="Aluvathingal J."/>
            <person name="Nadendla S."/>
            <person name="Yan Y."/>
            <person name="Sichtig H."/>
        </authorList>
    </citation>
    <scope>NUCLEOTIDE SEQUENCE [LARGE SCALE GENOMIC DNA]</scope>
    <source>
        <strain evidence="1 3">FDAARGOS_581</strain>
    </source>
</reference>
<name>A0ABM7ACY8_YERPU</name>
<sequence>MPDISTGHRITKTHTGGFMNTKLLKVTVRASGNPVYFGRTFVGHTKTEFLYKGRPATSVINPKQRYMKLSPISL</sequence>
<evidence type="ECO:0000313" key="2">
    <source>
        <dbReference type="EMBL" id="AYW92809.1"/>
    </source>
</evidence>
<organism evidence="1 3">
    <name type="scientific">Yersinia pseudotuberculosis</name>
    <dbReference type="NCBI Taxonomy" id="633"/>
    <lineage>
        <taxon>Bacteria</taxon>
        <taxon>Pseudomonadati</taxon>
        <taxon>Pseudomonadota</taxon>
        <taxon>Gammaproteobacteria</taxon>
        <taxon>Enterobacterales</taxon>
        <taxon>Yersiniaceae</taxon>
        <taxon>Yersinia</taxon>
    </lineage>
</organism>
<protein>
    <submittedName>
        <fullName evidence="1">Uncharacterized protein</fullName>
    </submittedName>
</protein>